<dbReference type="Pfam" id="PF12399">
    <property type="entry name" value="BCA_ABC_TP_C"/>
    <property type="match status" value="1"/>
</dbReference>
<dbReference type="CDD" id="cd03219">
    <property type="entry name" value="ABC_Mj1267_LivG_branched"/>
    <property type="match status" value="1"/>
</dbReference>
<evidence type="ECO:0000313" key="5">
    <source>
        <dbReference type="EMBL" id="UGS34434.1"/>
    </source>
</evidence>
<dbReference type="PROSITE" id="PS00211">
    <property type="entry name" value="ABC_TRANSPORTER_1"/>
    <property type="match status" value="1"/>
</dbReference>
<dbReference type="RefSeq" id="WP_259314108.1">
    <property type="nucleotide sequence ID" value="NZ_CP087164.1"/>
</dbReference>
<dbReference type="GO" id="GO:0016887">
    <property type="term" value="F:ATP hydrolysis activity"/>
    <property type="evidence" value="ECO:0007669"/>
    <property type="project" value="InterPro"/>
</dbReference>
<organism evidence="5 6">
    <name type="scientific">Capillimicrobium parvum</name>
    <dbReference type="NCBI Taxonomy" id="2884022"/>
    <lineage>
        <taxon>Bacteria</taxon>
        <taxon>Bacillati</taxon>
        <taxon>Actinomycetota</taxon>
        <taxon>Thermoleophilia</taxon>
        <taxon>Solirubrobacterales</taxon>
        <taxon>Capillimicrobiaceae</taxon>
        <taxon>Capillimicrobium</taxon>
    </lineage>
</organism>
<keyword evidence="5" id="KW-0378">Hydrolase</keyword>
<dbReference type="InterPro" id="IPR051120">
    <property type="entry name" value="ABC_AA/LPS_Transport"/>
</dbReference>
<dbReference type="KEGG" id="sbae:DSM104329_00812"/>
<dbReference type="Proteomes" id="UP001162834">
    <property type="component" value="Chromosome"/>
</dbReference>
<reference evidence="5" key="1">
    <citation type="journal article" date="2022" name="Int. J. Syst. Evol. Microbiol.">
        <title>Pseudomonas aegrilactucae sp. nov. and Pseudomonas morbosilactucae sp. nov., pathogens causing bacterial rot of lettuce in Japan.</title>
        <authorList>
            <person name="Sawada H."/>
            <person name="Fujikawa T."/>
            <person name="Satou M."/>
        </authorList>
    </citation>
    <scope>NUCLEOTIDE SEQUENCE</scope>
    <source>
        <strain evidence="5">0166_1</strain>
    </source>
</reference>
<dbReference type="InterPro" id="IPR032823">
    <property type="entry name" value="BCA_ABC_TP_C"/>
</dbReference>
<dbReference type="GO" id="GO:0005524">
    <property type="term" value="F:ATP binding"/>
    <property type="evidence" value="ECO:0007669"/>
    <property type="project" value="UniProtKB-KW"/>
</dbReference>
<name>A0A9E6XU12_9ACTN</name>
<dbReference type="Gene3D" id="3.40.50.300">
    <property type="entry name" value="P-loop containing nucleotide triphosphate hydrolases"/>
    <property type="match status" value="1"/>
</dbReference>
<dbReference type="PROSITE" id="PS50893">
    <property type="entry name" value="ABC_TRANSPORTER_2"/>
    <property type="match status" value="1"/>
</dbReference>
<gene>
    <name evidence="5" type="primary">lptB_2</name>
    <name evidence="5" type="ORF">DSM104329_00812</name>
</gene>
<keyword evidence="3 5" id="KW-0067">ATP-binding</keyword>
<keyword evidence="2" id="KW-0547">Nucleotide-binding</keyword>
<feature type="domain" description="ABC transporter" evidence="4">
    <location>
        <begin position="5"/>
        <end position="245"/>
    </location>
</feature>
<dbReference type="EC" id="3.6.3.-" evidence="5"/>
<evidence type="ECO:0000256" key="3">
    <source>
        <dbReference type="ARBA" id="ARBA00022840"/>
    </source>
</evidence>
<dbReference type="EMBL" id="CP087164">
    <property type="protein sequence ID" value="UGS34434.1"/>
    <property type="molecule type" value="Genomic_DNA"/>
</dbReference>
<dbReference type="SMART" id="SM00382">
    <property type="entry name" value="AAA"/>
    <property type="match status" value="1"/>
</dbReference>
<evidence type="ECO:0000256" key="2">
    <source>
        <dbReference type="ARBA" id="ARBA00022741"/>
    </source>
</evidence>
<keyword evidence="6" id="KW-1185">Reference proteome</keyword>
<accession>A0A9E6XU12</accession>
<protein>
    <submittedName>
        <fullName evidence="5">Lipopolysaccharide export system ATP-binding protein LptB</fullName>
        <ecNumber evidence="5">3.6.3.-</ecNumber>
    </submittedName>
</protein>
<dbReference type="PANTHER" id="PTHR45772">
    <property type="entry name" value="CONSERVED COMPONENT OF ABC TRANSPORTER FOR NATURAL AMINO ACIDS-RELATED"/>
    <property type="match status" value="1"/>
</dbReference>
<dbReference type="GO" id="GO:0005886">
    <property type="term" value="C:plasma membrane"/>
    <property type="evidence" value="ECO:0007669"/>
    <property type="project" value="TreeGrafter"/>
</dbReference>
<dbReference type="Pfam" id="PF00005">
    <property type="entry name" value="ABC_tran"/>
    <property type="match status" value="1"/>
</dbReference>
<sequence>MSAVLETAGLSVRFGGVHALSDVALTVGEGRLVGLIGPNGAGKTTFVDAICGFVRCSGRIELDGRSLTGRSPHERARLGLARTWQASELFDDLTVRENLNVAARRPSAWTVVRELFRSSPESAPPVDEALETVDLEWAADAMPTDLSQGQRKLVGVARGIAMGPRILCLDEPAAGLDTTESADLGRRLRAMADQGRSMLLIDHDMGLVLGICDHIFVLEFGRLIAAGPPDEVRRDPGVVAAYLGSGAGERSDEGEPA</sequence>
<dbReference type="AlphaFoldDB" id="A0A9E6XU12"/>
<dbReference type="InterPro" id="IPR003439">
    <property type="entry name" value="ABC_transporter-like_ATP-bd"/>
</dbReference>
<proteinExistence type="predicted"/>
<evidence type="ECO:0000256" key="1">
    <source>
        <dbReference type="ARBA" id="ARBA00022448"/>
    </source>
</evidence>
<evidence type="ECO:0000313" key="6">
    <source>
        <dbReference type="Proteomes" id="UP001162834"/>
    </source>
</evidence>
<evidence type="ECO:0000259" key="4">
    <source>
        <dbReference type="PROSITE" id="PS50893"/>
    </source>
</evidence>
<dbReference type="InterPro" id="IPR003593">
    <property type="entry name" value="AAA+_ATPase"/>
</dbReference>
<dbReference type="InterPro" id="IPR027417">
    <property type="entry name" value="P-loop_NTPase"/>
</dbReference>
<dbReference type="InterPro" id="IPR017871">
    <property type="entry name" value="ABC_transporter-like_CS"/>
</dbReference>
<dbReference type="SUPFAM" id="SSF52540">
    <property type="entry name" value="P-loop containing nucleoside triphosphate hydrolases"/>
    <property type="match status" value="1"/>
</dbReference>
<keyword evidence="1" id="KW-0813">Transport</keyword>